<protein>
    <submittedName>
        <fullName evidence="3">Uncharacterized protein</fullName>
    </submittedName>
</protein>
<feature type="region of interest" description="Disordered" evidence="2">
    <location>
        <begin position="156"/>
        <end position="279"/>
    </location>
</feature>
<dbReference type="EMBL" id="FJOG01000039">
    <property type="protein sequence ID" value="CZR66770.1"/>
    <property type="molecule type" value="Genomic_DNA"/>
</dbReference>
<feature type="region of interest" description="Disordered" evidence="2">
    <location>
        <begin position="1"/>
        <end position="107"/>
    </location>
</feature>
<feature type="compositionally biased region" description="Polar residues" evidence="2">
    <location>
        <begin position="611"/>
        <end position="628"/>
    </location>
</feature>
<feature type="compositionally biased region" description="Polar residues" evidence="2">
    <location>
        <begin position="40"/>
        <end position="54"/>
    </location>
</feature>
<feature type="compositionally biased region" description="Polar residues" evidence="2">
    <location>
        <begin position="436"/>
        <end position="451"/>
    </location>
</feature>
<proteinExistence type="predicted"/>
<organism evidence="3 4">
    <name type="scientific">Phialocephala subalpina</name>
    <dbReference type="NCBI Taxonomy" id="576137"/>
    <lineage>
        <taxon>Eukaryota</taxon>
        <taxon>Fungi</taxon>
        <taxon>Dikarya</taxon>
        <taxon>Ascomycota</taxon>
        <taxon>Pezizomycotina</taxon>
        <taxon>Leotiomycetes</taxon>
        <taxon>Helotiales</taxon>
        <taxon>Mollisiaceae</taxon>
        <taxon>Phialocephala</taxon>
        <taxon>Phialocephala fortinii species complex</taxon>
    </lineage>
</organism>
<feature type="compositionally biased region" description="Basic and acidic residues" evidence="2">
    <location>
        <begin position="672"/>
        <end position="682"/>
    </location>
</feature>
<evidence type="ECO:0000313" key="4">
    <source>
        <dbReference type="Proteomes" id="UP000184330"/>
    </source>
</evidence>
<feature type="compositionally biased region" description="Basic and acidic residues" evidence="2">
    <location>
        <begin position="961"/>
        <end position="971"/>
    </location>
</feature>
<feature type="compositionally biased region" description="Polar residues" evidence="2">
    <location>
        <begin position="367"/>
        <end position="384"/>
    </location>
</feature>
<feature type="region of interest" description="Disordered" evidence="2">
    <location>
        <begin position="343"/>
        <end position="473"/>
    </location>
</feature>
<feature type="compositionally biased region" description="Basic residues" evidence="2">
    <location>
        <begin position="708"/>
        <end position="717"/>
    </location>
</feature>
<feature type="region of interest" description="Disordered" evidence="2">
    <location>
        <begin position="908"/>
        <end position="971"/>
    </location>
</feature>
<feature type="compositionally biased region" description="Polar residues" evidence="2">
    <location>
        <begin position="343"/>
        <end position="359"/>
    </location>
</feature>
<dbReference type="AlphaFoldDB" id="A0A1L7XNZ3"/>
<gene>
    <name evidence="3" type="ORF">PAC_16671</name>
</gene>
<feature type="compositionally biased region" description="Low complexity" evidence="2">
    <location>
        <begin position="80"/>
        <end position="91"/>
    </location>
</feature>
<feature type="coiled-coil region" evidence="1">
    <location>
        <begin position="1005"/>
        <end position="1032"/>
    </location>
</feature>
<feature type="compositionally biased region" description="Basic and acidic residues" evidence="2">
    <location>
        <begin position="556"/>
        <end position="569"/>
    </location>
</feature>
<keyword evidence="4" id="KW-1185">Reference proteome</keyword>
<feature type="region of interest" description="Disordered" evidence="2">
    <location>
        <begin position="509"/>
        <end position="857"/>
    </location>
</feature>
<reference evidence="3 4" key="1">
    <citation type="submission" date="2016-03" db="EMBL/GenBank/DDBJ databases">
        <authorList>
            <person name="Ploux O."/>
        </authorList>
    </citation>
    <scope>NUCLEOTIDE SEQUENCE [LARGE SCALE GENOMIC DNA]</scope>
    <source>
        <strain evidence="3 4">UAMH 11012</strain>
    </source>
</reference>
<feature type="compositionally biased region" description="Polar residues" evidence="2">
    <location>
        <begin position="1"/>
        <end position="10"/>
    </location>
</feature>
<dbReference type="Proteomes" id="UP000184330">
    <property type="component" value="Unassembled WGS sequence"/>
</dbReference>
<name>A0A1L7XNZ3_9HELO</name>
<feature type="compositionally biased region" description="Low complexity" evidence="2">
    <location>
        <begin position="251"/>
        <end position="270"/>
    </location>
</feature>
<accession>A0A1L7XNZ3</accession>
<feature type="compositionally biased region" description="Basic and acidic residues" evidence="2">
    <location>
        <begin position="718"/>
        <end position="732"/>
    </location>
</feature>
<sequence length="1039" mass="113393">MRNRPYSSLTEAMKPEKKKDNVPNKESKNPEHSNSRDNRTSSPQHVDLATQDTTAEGPLPQGPAGQGTIGIGSAHNSHLTSIPPSGGTTSSNITAVAPFNDPTTIEPRPFKEEELKCMRGVYENHPNRLDREIAIAQLMNNWERWGPEIKQWFDSYDPTAKPSASPKKLRKTARKPPSKRRDRKVTVRKANVANRKLAGTPHGASTVEANDGGEVYNEGHGEQGNNEMASSGKRDSRAEKAKNVNKESEPEASFSSNSNPPNGSRPPLSSATPGQDRNTLRRCKPCLKKRKGCYRLTDAEYANGLRCQKCKNKKSKYGRCEPEDKNASGRYGQLTGIRIYSESITKESQTLPRDSAANSRNRDIAPESTTQHRTLKSSSSNALPTANASLEAASEDAAPESAATTSNKTLVEKSGNKARQPTNSDTPTILPESWRSPPQNTNTNETLSNASPVRDGQDHPPGPDTRRDLEFAADSYASVDLDDASAGSNDAFELFDPADYLSDEEFVALLQDGQIMPEDSDGGFDSDDNETDVSDSESSAHMASPPGGRVYQETIELERKRKAQDDLPRASKLRKVGGEDGSATADHSPSIHRQIGDEIAMGLNSPMASLASGSGTNYPAPATQTSAVDSAAPESDVLESENESPSPPRYVSSRRRRPAVDPWDHPNVITSPEHRPSPRRYFDEEDFLDPNRDPNAPPEDLPEEFRRQHVLRSHRRMRAAELRIEENARLQDSEPACPRRSRRTRAATPAAASENADDNVGGSSADIPDAPIGDQSSAPRETPGGAASAHSPSETQQPNVRLSEPGPGSLHAPANDGPPSQVINADRQTGVPTGPADAAGTGPTSNSTTPEQNEVQTLEDRLHKARVSLATLDGHRNWCYYHGDRAYYDRTPVLLRRLQDNVVELERELERQGPSSTPVLTLRDHSASTAASPQVEVARSKKAVKAKKAKPESAGTATPEHNTRSNSDDKIQAEEMRKVQDELGKATAQASTITKRIEFLVGQVRLEGVQELREVEDEIMRLKAELRKLRGYNPTQTKK</sequence>
<keyword evidence="1" id="KW-0175">Coiled coil</keyword>
<feature type="compositionally biased region" description="Polar residues" evidence="2">
    <location>
        <begin position="790"/>
        <end position="800"/>
    </location>
</feature>
<feature type="compositionally biased region" description="Polar residues" evidence="2">
    <location>
        <begin position="821"/>
        <end position="831"/>
    </location>
</feature>
<feature type="compositionally biased region" description="Basic residues" evidence="2">
    <location>
        <begin position="167"/>
        <end position="187"/>
    </location>
</feature>
<evidence type="ECO:0000256" key="1">
    <source>
        <dbReference type="SAM" id="Coils"/>
    </source>
</evidence>
<evidence type="ECO:0000313" key="3">
    <source>
        <dbReference type="EMBL" id="CZR66770.1"/>
    </source>
</evidence>
<evidence type="ECO:0000256" key="2">
    <source>
        <dbReference type="SAM" id="MobiDB-lite"/>
    </source>
</evidence>
<feature type="compositionally biased region" description="Polar residues" evidence="2">
    <location>
        <begin position="417"/>
        <end position="427"/>
    </location>
</feature>
<feature type="compositionally biased region" description="Acidic residues" evidence="2">
    <location>
        <begin position="518"/>
        <end position="535"/>
    </location>
</feature>
<feature type="compositionally biased region" description="Basic and acidic residues" evidence="2">
    <location>
        <begin position="232"/>
        <end position="249"/>
    </location>
</feature>
<feature type="compositionally biased region" description="Basic and acidic residues" evidence="2">
    <location>
        <begin position="13"/>
        <end position="39"/>
    </location>
</feature>
<feature type="compositionally biased region" description="Polar residues" evidence="2">
    <location>
        <begin position="842"/>
        <end position="856"/>
    </location>
</feature>